<dbReference type="KEGG" id="sat:SYN_02403"/>
<dbReference type="Pfam" id="PF07244">
    <property type="entry name" value="POTRA"/>
    <property type="match status" value="1"/>
</dbReference>
<dbReference type="PANTHER" id="PTHR12815:SF47">
    <property type="entry name" value="TRANSLOCATION AND ASSEMBLY MODULE SUBUNIT TAMA"/>
    <property type="match status" value="1"/>
</dbReference>
<dbReference type="Gene3D" id="2.40.160.50">
    <property type="entry name" value="membrane protein fhac: a member of the omp85/tpsb transporter family"/>
    <property type="match status" value="1"/>
</dbReference>
<keyword evidence="7" id="KW-0998">Cell outer membrane</keyword>
<dbReference type="FunCoup" id="Q2LXE7">
    <property type="interactions" value="65"/>
</dbReference>
<feature type="domain" description="Bacterial surface antigen (D15)" evidence="10">
    <location>
        <begin position="315"/>
        <end position="598"/>
    </location>
</feature>
<accession>Q2LXE7</accession>
<dbReference type="PANTHER" id="PTHR12815">
    <property type="entry name" value="SORTING AND ASSEMBLY MACHINERY SAMM50 PROTEIN FAMILY MEMBER"/>
    <property type="match status" value="1"/>
</dbReference>
<organism evidence="13 14">
    <name type="scientific">Syntrophus aciditrophicus (strain SB)</name>
    <dbReference type="NCBI Taxonomy" id="56780"/>
    <lineage>
        <taxon>Bacteria</taxon>
        <taxon>Pseudomonadati</taxon>
        <taxon>Thermodesulfobacteriota</taxon>
        <taxon>Syntrophia</taxon>
        <taxon>Syntrophales</taxon>
        <taxon>Syntrophaceae</taxon>
        <taxon>Syntrophus</taxon>
    </lineage>
</organism>
<dbReference type="InParanoid" id="Q2LXE7"/>
<dbReference type="InterPro" id="IPR010827">
    <property type="entry name" value="BamA/TamA_POTRA"/>
</dbReference>
<dbReference type="InterPro" id="IPR000184">
    <property type="entry name" value="Bac_surfAg_D15"/>
</dbReference>
<dbReference type="GO" id="GO:0009306">
    <property type="term" value="P:protein secretion"/>
    <property type="evidence" value="ECO:0007669"/>
    <property type="project" value="TreeGrafter"/>
</dbReference>
<evidence type="ECO:0000256" key="9">
    <source>
        <dbReference type="ARBA" id="ARBA00093548"/>
    </source>
</evidence>
<dbReference type="Gene3D" id="3.10.20.310">
    <property type="entry name" value="membrane protein fhac"/>
    <property type="match status" value="3"/>
</dbReference>
<dbReference type="EMBL" id="CP000252">
    <property type="protein sequence ID" value="ABC78753.1"/>
    <property type="molecule type" value="Genomic_DNA"/>
</dbReference>
<name>Q2LXE7_SYNAS</name>
<evidence type="ECO:0000313" key="14">
    <source>
        <dbReference type="Proteomes" id="UP000001933"/>
    </source>
</evidence>
<comment type="similarity">
    <text evidence="2">Belongs to the TamA family.</text>
</comment>
<evidence type="ECO:0000256" key="3">
    <source>
        <dbReference type="ARBA" id="ARBA00015419"/>
    </source>
</evidence>
<reference evidence="13 14" key="1">
    <citation type="journal article" date="2007" name="Proc. Natl. Acad. Sci. U.S.A.">
        <title>The genome of Syntrophus aciditrophicus: life at the thermodynamic limit of microbial growth.</title>
        <authorList>
            <person name="McInerney M.J."/>
            <person name="Rohlin L."/>
            <person name="Mouttaki H."/>
            <person name="Kim U."/>
            <person name="Krupp R.S."/>
            <person name="Rios-Hernandez L."/>
            <person name="Sieber J."/>
            <person name="Struchtemeyer C.G."/>
            <person name="Bhattacharyya A."/>
            <person name="Campbell J.W."/>
            <person name="Gunsalus R.P."/>
        </authorList>
    </citation>
    <scope>NUCLEOTIDE SEQUENCE [LARGE SCALE GENOMIC DNA]</scope>
    <source>
        <strain evidence="13 14">SB</strain>
    </source>
</reference>
<evidence type="ECO:0000259" key="12">
    <source>
        <dbReference type="Pfam" id="PF17243"/>
    </source>
</evidence>
<dbReference type="eggNOG" id="COG0729">
    <property type="taxonomic scope" value="Bacteria"/>
</dbReference>
<evidence type="ECO:0000256" key="1">
    <source>
        <dbReference type="ARBA" id="ARBA00004442"/>
    </source>
</evidence>
<evidence type="ECO:0000256" key="4">
    <source>
        <dbReference type="ARBA" id="ARBA00022692"/>
    </source>
</evidence>
<keyword evidence="14" id="KW-1185">Reference proteome</keyword>
<dbReference type="InterPro" id="IPR039910">
    <property type="entry name" value="D15-like"/>
</dbReference>
<dbReference type="Pfam" id="PF01103">
    <property type="entry name" value="Omp85"/>
    <property type="match status" value="1"/>
</dbReference>
<dbReference type="GO" id="GO:0009279">
    <property type="term" value="C:cell outer membrane"/>
    <property type="evidence" value="ECO:0007669"/>
    <property type="project" value="UniProtKB-SubCell"/>
</dbReference>
<keyword evidence="5" id="KW-0732">Signal</keyword>
<comment type="subcellular location">
    <subcellularLocation>
        <location evidence="1">Cell outer membrane</location>
    </subcellularLocation>
</comment>
<evidence type="ECO:0000256" key="5">
    <source>
        <dbReference type="ARBA" id="ARBA00022729"/>
    </source>
</evidence>
<evidence type="ECO:0000259" key="11">
    <source>
        <dbReference type="Pfam" id="PF07244"/>
    </source>
</evidence>
<keyword evidence="6" id="KW-0472">Membrane</keyword>
<dbReference type="Pfam" id="PF17243">
    <property type="entry name" value="POTRA_TamA_1"/>
    <property type="match status" value="1"/>
</dbReference>
<evidence type="ECO:0000259" key="10">
    <source>
        <dbReference type="Pfam" id="PF01103"/>
    </source>
</evidence>
<dbReference type="GO" id="GO:0097347">
    <property type="term" value="C:TAM protein secretion complex"/>
    <property type="evidence" value="ECO:0007669"/>
    <property type="project" value="TreeGrafter"/>
</dbReference>
<gene>
    <name evidence="13" type="ORF">SYN_02403</name>
</gene>
<dbReference type="Proteomes" id="UP000001933">
    <property type="component" value="Chromosome"/>
</dbReference>
<sequence>MTGNCDLMKKTPVRVPWKNFCAVILSAVILFAFNYSAGAAPSPVEVAVTGIEGEKLDNVRAALDLPSGIVRNGDVNMPWLERFEKQVPEKVKRALEPFGHYDVRTKTRIEKTTDGYVVIVDVSPGRPTLVADVSLAIEGPGAKENRMNRAVDSFPLKKGDVFDHTAYEAGKTQLREAALARGYLDADFSVSRVEVSLRDYSARIELLLDTGPFYAFGDWKILGGEAYSDTFLRRHVAFRKGEPFSYNRIYRTQLNFINSERFREAVVEPDKETAENFMVPITIRLEPSLPKRLRFGIGYGTDTGPRASAHYRDLNISGEGRELSADLVVSERLQAFVADFRLPGRRIESFTGFQFRLQNEDISSYTSRFASLEANRTWDFGRGRLGTAYLRLQREDSEVGEQDVSATLVLPGVRYSRQRYDNLIRPRRGYNYALELRGTDAFLGSDVGVAQVLANGRYLLPLPWNLMATFRAQGAASYEKDPLSDMPASLRFFTGGDNSVRGFSYNSLGPTDSTGTVVGGKNLIVGSVELEKAFPKNFSAAVFYDTGNAFNNLSDLELYRSVGIGVRYYTPVGAIRLDVAHPIDYPDSDYRIHFSLGFQL</sequence>
<keyword evidence="4" id="KW-0812">Transmembrane</keyword>
<feature type="domain" description="POTRA" evidence="11">
    <location>
        <begin position="153"/>
        <end position="192"/>
    </location>
</feature>
<proteinExistence type="inferred from homology"/>
<dbReference type="HOGENOM" id="CLU_018618_1_0_7"/>
<evidence type="ECO:0000256" key="8">
    <source>
        <dbReference type="ARBA" id="ARBA00033063"/>
    </source>
</evidence>
<dbReference type="STRING" id="56780.SYN_02403"/>
<feature type="domain" description="TamA POTRA" evidence="12">
    <location>
        <begin position="45"/>
        <end position="124"/>
    </location>
</feature>
<evidence type="ECO:0000256" key="2">
    <source>
        <dbReference type="ARBA" id="ARBA00010248"/>
    </source>
</evidence>
<dbReference type="AlphaFoldDB" id="Q2LXE7"/>
<comment type="subunit">
    <text evidence="9">Interacts with TamB to form the translocation and assembly module (TAM).</text>
</comment>
<evidence type="ECO:0000256" key="7">
    <source>
        <dbReference type="ARBA" id="ARBA00023237"/>
    </source>
</evidence>
<protein>
    <recommendedName>
        <fullName evidence="3">Translocation and assembly module subunit TamA</fullName>
    </recommendedName>
    <alternativeName>
        <fullName evidence="8">Autotransporter assembly factor TamA</fullName>
    </alternativeName>
</protein>
<evidence type="ECO:0000256" key="6">
    <source>
        <dbReference type="ARBA" id="ARBA00023136"/>
    </source>
</evidence>
<dbReference type="InterPro" id="IPR035243">
    <property type="entry name" value="TamA_POTRA_Dom_1"/>
</dbReference>
<evidence type="ECO:0000313" key="13">
    <source>
        <dbReference type="EMBL" id="ABC78753.1"/>
    </source>
</evidence>